<organism evidence="1">
    <name type="scientific">uncultured nuHF2 cluster bacterium HF0770_42C12</name>
    <dbReference type="NCBI Taxonomy" id="723593"/>
    <lineage>
        <taxon>Bacteria</taxon>
        <taxon>environmental samples</taxon>
    </lineage>
</organism>
<dbReference type="EMBL" id="GU568018">
    <property type="protein sequence ID" value="ADI23601.1"/>
    <property type="molecule type" value="Genomic_DNA"/>
</dbReference>
<dbReference type="AlphaFoldDB" id="E7C826"/>
<accession>E7C826</accession>
<proteinExistence type="predicted"/>
<name>E7C826_9BACT</name>
<evidence type="ECO:0000313" key="1">
    <source>
        <dbReference type="EMBL" id="ADI23601.1"/>
    </source>
</evidence>
<sequence>MRNLISKARPASSPEKALWVGVIFQAVKDAARLRKLVARYLRYVHQGKPLPYYLEPELDAARKALEWLTQPSSDLSVVCELAGMDVTCILAKADEFRAGKFELLEPLIATHELQQ</sequence>
<protein>
    <submittedName>
        <fullName evidence="1">Uncharacterized protein</fullName>
    </submittedName>
</protein>
<reference evidence="1" key="1">
    <citation type="submission" date="2010-01" db="EMBL/GenBank/DDBJ databases">
        <title>Genome fragments of uncultured bacteria from the North Pacific subtropical Gyre.</title>
        <authorList>
            <person name="Pham V.D."/>
            <person name="Delong E.F."/>
        </authorList>
    </citation>
    <scope>NUCLEOTIDE SEQUENCE</scope>
</reference>